<protein>
    <submittedName>
        <fullName evidence="9">Heavy metal-associated isoprenylated plant protein 33-like</fullName>
    </submittedName>
</protein>
<feature type="compositionally biased region" description="Gly residues" evidence="6">
    <location>
        <begin position="292"/>
        <end position="334"/>
    </location>
</feature>
<organism evidence="8 9">
    <name type="scientific">Cucurbita maxima</name>
    <name type="common">Pumpkin</name>
    <name type="synonym">Winter squash</name>
    <dbReference type="NCBI Taxonomy" id="3661"/>
    <lineage>
        <taxon>Eukaryota</taxon>
        <taxon>Viridiplantae</taxon>
        <taxon>Streptophyta</taxon>
        <taxon>Embryophyta</taxon>
        <taxon>Tracheophyta</taxon>
        <taxon>Spermatophyta</taxon>
        <taxon>Magnoliopsida</taxon>
        <taxon>eudicotyledons</taxon>
        <taxon>Gunneridae</taxon>
        <taxon>Pentapetalae</taxon>
        <taxon>rosids</taxon>
        <taxon>fabids</taxon>
        <taxon>Cucurbitales</taxon>
        <taxon>Cucurbitaceae</taxon>
        <taxon>Cucurbiteae</taxon>
        <taxon>Cucurbita</taxon>
    </lineage>
</organism>
<feature type="compositionally biased region" description="Low complexity" evidence="6">
    <location>
        <begin position="108"/>
        <end position="124"/>
    </location>
</feature>
<sequence>MSKEEFLKIQKCVLKVNIHCDGCKQKVKKILQKIDGVFTTEIDAELGKVTVSGNVDAATLIKKLSKSGKYAELWGAPKVNPNNNNGGQQTHLANQVKILQIDNGKNGGNNNKQGPPKGGNNQQKPGGGGGGGGGPPQILPQQLMPQQLQQLQQLQQQMNGFPFQDPKMLPPQLKGMKMPPFKDPVPASQKAVKFDLPVDGDLTDEDDLDDEYDEFDDDDLEDDLDDIPLPPNKMKPSMGGVGNGAGAVPGGGGGGGGWGQMPNMAMMNGNMNMQQLINAQKAAANGADKKGGGGGGGGMPMNGMGGGNNDGKGGNGGKKGGGGGGGGNGAGKNGGKNVEGKNGNNNGGAQKNGGNSAGSAPINNGNGGKKTGGQMPPVMNGGGGPHGFPSMGGPHGLPPGGMAAVASSGGVGGVGVRPMNMNMPMMQMSQMGSIPAVQGLPAAAMNGGGPGGGYFQGAPGPAETMGGNPYQQQQYMAAMMNHQRAPMGNQPMMYARPPPAVNYLPPYPYQYPAPPPAGDNYTHFFSDENTSSCNVM</sequence>
<dbReference type="InterPro" id="IPR036163">
    <property type="entry name" value="HMA_dom_sf"/>
</dbReference>
<feature type="compositionally biased region" description="Low complexity" evidence="6">
    <location>
        <begin position="340"/>
        <end position="358"/>
    </location>
</feature>
<dbReference type="CDD" id="cd00371">
    <property type="entry name" value="HMA"/>
    <property type="match status" value="1"/>
</dbReference>
<feature type="region of interest" description="Disordered" evidence="6">
    <location>
        <begin position="102"/>
        <end position="140"/>
    </location>
</feature>
<evidence type="ECO:0000256" key="5">
    <source>
        <dbReference type="ARBA" id="ARBA00024045"/>
    </source>
</evidence>
<evidence type="ECO:0000313" key="9">
    <source>
        <dbReference type="RefSeq" id="XP_023006218.1"/>
    </source>
</evidence>
<dbReference type="PROSITE" id="PS50846">
    <property type="entry name" value="HMA_2"/>
    <property type="match status" value="1"/>
</dbReference>
<evidence type="ECO:0000256" key="6">
    <source>
        <dbReference type="SAM" id="MobiDB-lite"/>
    </source>
</evidence>
<keyword evidence="4" id="KW-0636">Prenylation</keyword>
<evidence type="ECO:0000256" key="4">
    <source>
        <dbReference type="ARBA" id="ARBA00023289"/>
    </source>
</evidence>
<keyword evidence="8" id="KW-1185">Reference proteome</keyword>
<dbReference type="Pfam" id="PF00403">
    <property type="entry name" value="HMA"/>
    <property type="match status" value="1"/>
</dbReference>
<evidence type="ECO:0000256" key="1">
    <source>
        <dbReference type="ARBA" id="ARBA00022481"/>
    </source>
</evidence>
<dbReference type="OrthoDB" id="689350at2759"/>
<keyword evidence="2" id="KW-0479">Metal-binding</keyword>
<dbReference type="AlphaFoldDB" id="A0A6J1L4A9"/>
<dbReference type="RefSeq" id="XP_023006218.1">
    <property type="nucleotide sequence ID" value="XM_023150450.1"/>
</dbReference>
<dbReference type="InterPro" id="IPR006121">
    <property type="entry name" value="HMA_dom"/>
</dbReference>
<comment type="similarity">
    <text evidence="5">Belongs to the HIPP family.</text>
</comment>
<dbReference type="PANTHER" id="PTHR45868">
    <property type="entry name" value="HEAVY METAL-ASSOCIATED ISOPRENYLATED PLANT PROTEIN 33-RELATED"/>
    <property type="match status" value="1"/>
</dbReference>
<keyword evidence="1" id="KW-0488">Methylation</keyword>
<feature type="compositionally biased region" description="Acidic residues" evidence="6">
    <location>
        <begin position="201"/>
        <end position="226"/>
    </location>
</feature>
<feature type="compositionally biased region" description="Gly residues" evidence="6">
    <location>
        <begin position="125"/>
        <end position="135"/>
    </location>
</feature>
<proteinExistence type="inferred from homology"/>
<dbReference type="Gene3D" id="3.30.70.100">
    <property type="match status" value="1"/>
</dbReference>
<accession>A0A6J1L4A9</accession>
<dbReference type="KEGG" id="cmax:111499013"/>
<dbReference type="Proteomes" id="UP000504608">
    <property type="component" value="Unplaced"/>
</dbReference>
<reference evidence="9" key="1">
    <citation type="submission" date="2025-08" db="UniProtKB">
        <authorList>
            <consortium name="RefSeq"/>
        </authorList>
    </citation>
    <scope>IDENTIFICATION</scope>
    <source>
        <tissue evidence="9">Young leaves</tissue>
    </source>
</reference>
<dbReference type="SUPFAM" id="SSF55008">
    <property type="entry name" value="HMA, heavy metal-associated domain"/>
    <property type="match status" value="1"/>
</dbReference>
<evidence type="ECO:0000259" key="7">
    <source>
        <dbReference type="PROSITE" id="PS50846"/>
    </source>
</evidence>
<evidence type="ECO:0000256" key="3">
    <source>
        <dbReference type="ARBA" id="ARBA00023288"/>
    </source>
</evidence>
<dbReference type="PANTHER" id="PTHR45868:SF74">
    <property type="entry name" value="HEAVY METAL-ASSOCIATED ISOPRENYLATED PLANT PROTEIN 33"/>
    <property type="match status" value="1"/>
</dbReference>
<feature type="region of interest" description="Disordered" evidence="6">
    <location>
        <begin position="198"/>
        <end position="256"/>
    </location>
</feature>
<name>A0A6J1L4A9_CUCMA</name>
<feature type="region of interest" description="Disordered" evidence="6">
    <location>
        <begin position="281"/>
        <end position="404"/>
    </location>
</feature>
<gene>
    <name evidence="9" type="primary">LOC111499013</name>
</gene>
<keyword evidence="3" id="KW-0449">Lipoprotein</keyword>
<evidence type="ECO:0000313" key="8">
    <source>
        <dbReference type="Proteomes" id="UP000504608"/>
    </source>
</evidence>
<dbReference type="GeneID" id="111499013"/>
<dbReference type="GO" id="GO:0046872">
    <property type="term" value="F:metal ion binding"/>
    <property type="evidence" value="ECO:0007669"/>
    <property type="project" value="UniProtKB-KW"/>
</dbReference>
<feature type="compositionally biased region" description="Gly residues" evidence="6">
    <location>
        <begin position="239"/>
        <end position="256"/>
    </location>
</feature>
<dbReference type="FunFam" id="3.30.70.100:FF:000008">
    <property type="entry name" value="Copper transport protein ATOX1"/>
    <property type="match status" value="1"/>
</dbReference>
<evidence type="ECO:0000256" key="2">
    <source>
        <dbReference type="ARBA" id="ARBA00022723"/>
    </source>
</evidence>
<feature type="domain" description="HMA" evidence="7">
    <location>
        <begin position="9"/>
        <end position="72"/>
    </location>
</feature>